<accession>A0A1G9DWS0</accession>
<dbReference type="InterPro" id="IPR043131">
    <property type="entry name" value="BCAT-like_N"/>
</dbReference>
<evidence type="ECO:0000313" key="14">
    <source>
        <dbReference type="Proteomes" id="UP000199008"/>
    </source>
</evidence>
<dbReference type="Gene3D" id="3.30.470.10">
    <property type="match status" value="1"/>
</dbReference>
<dbReference type="STRING" id="576118.SAMN05216216_1074"/>
<comment type="similarity">
    <text evidence="2 10">Belongs to the class-IV pyridoxal-phosphate-dependent aminotransferase family.</text>
</comment>
<dbReference type="CDD" id="cd01558">
    <property type="entry name" value="D-AAT_like"/>
    <property type="match status" value="1"/>
</dbReference>
<dbReference type="EC" id="2.6.1.21" evidence="4 12"/>
<dbReference type="GO" id="GO:0047810">
    <property type="term" value="F:D-alanine-2-oxoglutarate aminotransferase activity"/>
    <property type="evidence" value="ECO:0007669"/>
    <property type="project" value="UniProtKB-EC"/>
</dbReference>
<protein>
    <recommendedName>
        <fullName evidence="5 12">D-alanine aminotransferase</fullName>
        <ecNumber evidence="4 12">2.6.1.21</ecNumber>
    </recommendedName>
</protein>
<dbReference type="RefSeq" id="WP_092985551.1">
    <property type="nucleotide sequence ID" value="NZ_FNFY01000007.1"/>
</dbReference>
<evidence type="ECO:0000256" key="8">
    <source>
        <dbReference type="ARBA" id="ARBA00022898"/>
    </source>
</evidence>
<dbReference type="GO" id="GO:0005829">
    <property type="term" value="C:cytosol"/>
    <property type="evidence" value="ECO:0007669"/>
    <property type="project" value="TreeGrafter"/>
</dbReference>
<organism evidence="13 14">
    <name type="scientific">Lacicoccus qingdaonensis</name>
    <dbReference type="NCBI Taxonomy" id="576118"/>
    <lineage>
        <taxon>Bacteria</taxon>
        <taxon>Bacillati</taxon>
        <taxon>Bacillota</taxon>
        <taxon>Bacilli</taxon>
        <taxon>Bacillales</taxon>
        <taxon>Salinicoccaceae</taxon>
        <taxon>Lacicoccus</taxon>
    </lineage>
</organism>
<dbReference type="PANTHER" id="PTHR42743">
    <property type="entry name" value="AMINO-ACID AMINOTRANSFERASE"/>
    <property type="match status" value="1"/>
</dbReference>
<dbReference type="GO" id="GO:0008652">
    <property type="term" value="P:amino acid biosynthetic process"/>
    <property type="evidence" value="ECO:0007669"/>
    <property type="project" value="UniProtKB-ARBA"/>
</dbReference>
<reference evidence="14" key="1">
    <citation type="submission" date="2016-10" db="EMBL/GenBank/DDBJ databases">
        <authorList>
            <person name="Varghese N."/>
            <person name="Submissions S."/>
        </authorList>
    </citation>
    <scope>NUCLEOTIDE SEQUENCE [LARGE SCALE GENOMIC DNA]</scope>
    <source>
        <strain evidence="14">CGMCC 1.8895</strain>
    </source>
</reference>
<dbReference type="SUPFAM" id="SSF56752">
    <property type="entry name" value="D-aminoacid aminotransferase-like PLP-dependent enzymes"/>
    <property type="match status" value="1"/>
</dbReference>
<evidence type="ECO:0000256" key="1">
    <source>
        <dbReference type="ARBA" id="ARBA00001933"/>
    </source>
</evidence>
<dbReference type="OrthoDB" id="9805628at2"/>
<dbReference type="GO" id="GO:0030170">
    <property type="term" value="F:pyridoxal phosphate binding"/>
    <property type="evidence" value="ECO:0007669"/>
    <property type="project" value="InterPro"/>
</dbReference>
<evidence type="ECO:0000256" key="9">
    <source>
        <dbReference type="ARBA" id="ARBA00047911"/>
    </source>
</evidence>
<dbReference type="FunFam" id="3.20.10.10:FF:000002">
    <property type="entry name" value="D-alanine aminotransferase"/>
    <property type="match status" value="1"/>
</dbReference>
<dbReference type="GO" id="GO:0046394">
    <property type="term" value="P:carboxylic acid biosynthetic process"/>
    <property type="evidence" value="ECO:0007669"/>
    <property type="project" value="UniProtKB-ARBA"/>
</dbReference>
<dbReference type="GO" id="GO:0046416">
    <property type="term" value="P:D-amino acid metabolic process"/>
    <property type="evidence" value="ECO:0007669"/>
    <property type="project" value="InterPro"/>
</dbReference>
<comment type="subunit">
    <text evidence="3">Homodimer.</text>
</comment>
<dbReference type="PANTHER" id="PTHR42743:SF10">
    <property type="entry name" value="D-ALANINE AMINOTRANSFERASE"/>
    <property type="match status" value="1"/>
</dbReference>
<dbReference type="AlphaFoldDB" id="A0A1G9DWS0"/>
<keyword evidence="8 11" id="KW-0663">Pyridoxal phosphate</keyword>
<keyword evidence="7" id="KW-0808">Transferase</keyword>
<dbReference type="NCBIfam" id="TIGR01121">
    <property type="entry name" value="D_amino_aminoT"/>
    <property type="match status" value="1"/>
</dbReference>
<name>A0A1G9DWS0_9BACL</name>
<dbReference type="InterPro" id="IPR018300">
    <property type="entry name" value="Aminotrans_IV_CS"/>
</dbReference>
<evidence type="ECO:0000256" key="10">
    <source>
        <dbReference type="RuleBase" id="RU004106"/>
    </source>
</evidence>
<evidence type="ECO:0000313" key="13">
    <source>
        <dbReference type="EMBL" id="SDK68304.1"/>
    </source>
</evidence>
<proteinExistence type="inferred from homology"/>
<comment type="catalytic activity">
    <reaction evidence="9 12">
        <text>D-alanine + 2-oxoglutarate = D-glutamate + pyruvate</text>
        <dbReference type="Rhea" id="RHEA:15869"/>
        <dbReference type="ChEBI" id="CHEBI:15361"/>
        <dbReference type="ChEBI" id="CHEBI:16810"/>
        <dbReference type="ChEBI" id="CHEBI:29986"/>
        <dbReference type="ChEBI" id="CHEBI:57416"/>
        <dbReference type="EC" id="2.6.1.21"/>
    </reaction>
</comment>
<dbReference type="Gene3D" id="3.20.10.10">
    <property type="entry name" value="D-amino Acid Aminotransferase, subunit A, domain 2"/>
    <property type="match status" value="1"/>
</dbReference>
<evidence type="ECO:0000256" key="4">
    <source>
        <dbReference type="ARBA" id="ARBA00012874"/>
    </source>
</evidence>
<dbReference type="PROSITE" id="PS00770">
    <property type="entry name" value="AA_TRANSFER_CLASS_4"/>
    <property type="match status" value="1"/>
</dbReference>
<comment type="function">
    <text evidence="12">Acts on the D-isomers of alanine, leucine, aspartate, glutamate, aminobutyrate, norvaline and asparagine. The enzyme transfers an amino group from a substrate D-amino acid to the pyridoxal phosphate cofactor to form pyridoxamine and an alpha-keto acid in the first half-reaction.</text>
</comment>
<sequence>MRISYYNGQYMNHEEMSIKSGDRAFYFGDGVYEVIRIYDGNFFTFDEHVDRLLQSAEEILIRDVNRAEVVEILHEIKDRNVILNGALYIQVSRGIAPRDHGFPHLTKPVIYASIREAKRPLSLMNSGVEAVTAEDYRWLKCHVKSLNLLANVMEKQHAVEQGAKETILHRDGVVTEGSSTNIFMVKNEVLFTHPANNLILNGITRRVVLGLAEEYDIAVREEGFTVSDMSEADEVFYTSTTQEIIPVVKVDGRSVGDGKPGRVTQQLQEYFNKKITLLNSVK</sequence>
<dbReference type="Proteomes" id="UP000199008">
    <property type="component" value="Unassembled WGS sequence"/>
</dbReference>
<dbReference type="InterPro" id="IPR036038">
    <property type="entry name" value="Aminotransferase-like"/>
</dbReference>
<evidence type="ECO:0000256" key="11">
    <source>
        <dbReference type="RuleBase" id="RU004516"/>
    </source>
</evidence>
<dbReference type="InterPro" id="IPR050571">
    <property type="entry name" value="Class-IV_PLP-Dep_Aminotrnsfr"/>
</dbReference>
<evidence type="ECO:0000256" key="2">
    <source>
        <dbReference type="ARBA" id="ARBA00009320"/>
    </source>
</evidence>
<dbReference type="InterPro" id="IPR043132">
    <property type="entry name" value="BCAT-like_C"/>
</dbReference>
<evidence type="ECO:0000256" key="6">
    <source>
        <dbReference type="ARBA" id="ARBA00022576"/>
    </source>
</evidence>
<evidence type="ECO:0000256" key="3">
    <source>
        <dbReference type="ARBA" id="ARBA00011738"/>
    </source>
</evidence>
<evidence type="ECO:0000256" key="12">
    <source>
        <dbReference type="RuleBase" id="RU004520"/>
    </source>
</evidence>
<keyword evidence="14" id="KW-1185">Reference proteome</keyword>
<comment type="cofactor">
    <cofactor evidence="1 11">
        <name>pyridoxal 5'-phosphate</name>
        <dbReference type="ChEBI" id="CHEBI:597326"/>
    </cofactor>
</comment>
<dbReference type="InterPro" id="IPR001544">
    <property type="entry name" value="Aminotrans_IV"/>
</dbReference>
<dbReference type="EMBL" id="FNFY01000007">
    <property type="protein sequence ID" value="SDK68304.1"/>
    <property type="molecule type" value="Genomic_DNA"/>
</dbReference>
<gene>
    <name evidence="13" type="ORF">SAMN05216216_1074</name>
</gene>
<dbReference type="Pfam" id="PF01063">
    <property type="entry name" value="Aminotran_4"/>
    <property type="match status" value="1"/>
</dbReference>
<dbReference type="InterPro" id="IPR005784">
    <property type="entry name" value="D_amino_transT"/>
</dbReference>
<evidence type="ECO:0000256" key="5">
    <source>
        <dbReference type="ARBA" id="ARBA00021779"/>
    </source>
</evidence>
<evidence type="ECO:0000256" key="7">
    <source>
        <dbReference type="ARBA" id="ARBA00022679"/>
    </source>
</evidence>
<keyword evidence="6" id="KW-0032">Aminotransferase</keyword>